<dbReference type="SUPFAM" id="SSF52091">
    <property type="entry name" value="SpoIIaa-like"/>
    <property type="match status" value="1"/>
</dbReference>
<dbReference type="InterPro" id="IPR058548">
    <property type="entry name" value="MlaB-like_STAS"/>
</dbReference>
<name>A0A6P0HD53_9ACTN</name>
<evidence type="ECO:0000313" key="2">
    <source>
        <dbReference type="EMBL" id="NEK96081.1"/>
    </source>
</evidence>
<keyword evidence="4" id="KW-1185">Reference proteome</keyword>
<dbReference type="AlphaFoldDB" id="A0A6P0HD53"/>
<organism evidence="3 5">
    <name type="scientific">Modestobacter muralis</name>
    <dbReference type="NCBI Taxonomy" id="1608614"/>
    <lineage>
        <taxon>Bacteria</taxon>
        <taxon>Bacillati</taxon>
        <taxon>Actinomycetota</taxon>
        <taxon>Actinomycetes</taxon>
        <taxon>Geodermatophilales</taxon>
        <taxon>Geodermatophilaceae</taxon>
        <taxon>Modestobacter</taxon>
    </lineage>
</organism>
<reference evidence="2 4" key="1">
    <citation type="submission" date="2020-01" db="EMBL/GenBank/DDBJ databases">
        <title>the WGS Modestobacter muralis CPCC 204518.</title>
        <authorList>
            <person name="Jiang Z."/>
        </authorList>
    </citation>
    <scope>NUCLEOTIDE SEQUENCE [LARGE SCALE GENOMIC DNA]</scope>
    <source>
        <strain evidence="2 4">DSM 100205</strain>
    </source>
</reference>
<evidence type="ECO:0000313" key="3">
    <source>
        <dbReference type="EMBL" id="NEN52969.1"/>
    </source>
</evidence>
<comment type="caution">
    <text evidence="3">The sequence shown here is derived from an EMBL/GenBank/DDBJ whole genome shotgun (WGS) entry which is preliminary data.</text>
</comment>
<proteinExistence type="predicted"/>
<protein>
    <submittedName>
        <fullName evidence="3">STAS domain-containing protein</fullName>
    </submittedName>
</protein>
<dbReference type="Pfam" id="PF13466">
    <property type="entry name" value="STAS_2"/>
    <property type="match status" value="1"/>
</dbReference>
<reference evidence="3 5" key="2">
    <citation type="submission" date="2020-02" db="EMBL/GenBank/DDBJ databases">
        <title>The WGS of Modestobacter muralis DSM 100205.</title>
        <authorList>
            <person name="Jiang Z."/>
        </authorList>
    </citation>
    <scope>NUCLEOTIDE SEQUENCE [LARGE SCALE GENOMIC DNA]</scope>
    <source>
        <strain evidence="3 5">DSM 100205</strain>
    </source>
</reference>
<gene>
    <name evidence="3" type="ORF">G3R41_18850</name>
    <name evidence="2" type="ORF">GCU67_18200</name>
</gene>
<dbReference type="InterPro" id="IPR036513">
    <property type="entry name" value="STAS_dom_sf"/>
</dbReference>
<dbReference type="RefSeq" id="WP_163612771.1">
    <property type="nucleotide sequence ID" value="NZ_JAAGWB010000057.1"/>
</dbReference>
<dbReference type="CDD" id="cd07043">
    <property type="entry name" value="STAS_anti-anti-sigma_factors"/>
    <property type="match status" value="1"/>
</dbReference>
<evidence type="ECO:0000313" key="5">
    <source>
        <dbReference type="Proteomes" id="UP000471152"/>
    </source>
</evidence>
<dbReference type="Proteomes" id="UP000471152">
    <property type="component" value="Unassembled WGS sequence"/>
</dbReference>
<dbReference type="EMBL" id="JAAGWB010000057">
    <property type="protein sequence ID" value="NEN52969.1"/>
    <property type="molecule type" value="Genomic_DNA"/>
</dbReference>
<dbReference type="EMBL" id="JAAGWH010000055">
    <property type="protein sequence ID" value="NEK96081.1"/>
    <property type="molecule type" value="Genomic_DNA"/>
</dbReference>
<dbReference type="InterPro" id="IPR002645">
    <property type="entry name" value="STAS_dom"/>
</dbReference>
<dbReference type="PROSITE" id="PS50801">
    <property type="entry name" value="STAS"/>
    <property type="match status" value="1"/>
</dbReference>
<evidence type="ECO:0000259" key="1">
    <source>
        <dbReference type="PROSITE" id="PS50801"/>
    </source>
</evidence>
<sequence>MQTIDLPGGIDLVDEDGGPVLRLHGEVDQLVVAAYDATSSPARRSAVAVDLSAATFLDGPGLRLLVRATEATRRSGRVPELRRPSHTVQRMVEIAGVTRLFAAVL</sequence>
<dbReference type="Proteomes" id="UP000468828">
    <property type="component" value="Unassembled WGS sequence"/>
</dbReference>
<feature type="domain" description="STAS" evidence="1">
    <location>
        <begin position="8"/>
        <end position="105"/>
    </location>
</feature>
<accession>A0A6P0HD53</accession>
<evidence type="ECO:0000313" key="4">
    <source>
        <dbReference type="Proteomes" id="UP000468828"/>
    </source>
</evidence>
<dbReference type="Gene3D" id="3.30.750.24">
    <property type="entry name" value="STAS domain"/>
    <property type="match status" value="1"/>
</dbReference>